<dbReference type="SUPFAM" id="SSF55874">
    <property type="entry name" value="ATPase domain of HSP90 chaperone/DNA topoisomerase II/histidine kinase"/>
    <property type="match status" value="1"/>
</dbReference>
<keyword evidence="1" id="KW-0812">Transmembrane</keyword>
<dbReference type="AlphaFoldDB" id="A0A161YK57"/>
<protein>
    <recommendedName>
        <fullName evidence="2">Signal transduction histidine kinase internal region domain-containing protein</fullName>
    </recommendedName>
</protein>
<proteinExistence type="predicted"/>
<reference evidence="3 4" key="1">
    <citation type="submission" date="2013-07" db="EMBL/GenBank/DDBJ databases">
        <title>Comparative Genomic and Metabolomic Analysis of Twelve Strains of Pseudoalteromonas luteoviolacea.</title>
        <authorList>
            <person name="Vynne N.G."/>
            <person name="Mansson M."/>
            <person name="Gram L."/>
        </authorList>
    </citation>
    <scope>NUCLEOTIDE SEQUENCE [LARGE SCALE GENOMIC DNA]</scope>
    <source>
        <strain evidence="3 4">S4060-1</strain>
    </source>
</reference>
<keyword evidence="1" id="KW-1133">Transmembrane helix</keyword>
<dbReference type="RefSeq" id="WP_063382770.1">
    <property type="nucleotide sequence ID" value="NZ_AUXX01000045.1"/>
</dbReference>
<feature type="domain" description="Signal transduction histidine kinase internal region" evidence="2">
    <location>
        <begin position="175"/>
        <end position="255"/>
    </location>
</feature>
<feature type="transmembrane region" description="Helical" evidence="1">
    <location>
        <begin position="131"/>
        <end position="154"/>
    </location>
</feature>
<sequence>MNAPTQSELTISLQAFSKQSHQFWSLQILGWLGYTMVVFISIIHPQFDDNDFNLRGQLLNLSVEVICGFTLSFLQWSIIRRIVHWPLKHTLIASFASAAVLGLVFNVIKLASYKTIVYHQVWYQELNMLEFGGWFLFSVSTMFVWTAIFFIMLYNARLQKEHEMLLRAQTAAKDAQLQMLRYQLNPHFMFNTMNAISTLIMKKENGMAQEMLDKLCDFFRASLEHDASDASYLGKELELLDLYLSIEKVRFCERLNVNYDVDPYSKQAKLPPLILQPIVENAIKYGVEVRKKHNVIDIIVTKHEGHLEILVENEGGESDKPLEKGFGIGLSNTKERLDTFFNTPCQLSVENGKTKTRVTMVIPFVIEK</sequence>
<name>A0A161YK57_9GAMM</name>
<feature type="transmembrane region" description="Helical" evidence="1">
    <location>
        <begin position="59"/>
        <end position="79"/>
    </location>
</feature>
<dbReference type="Proteomes" id="UP000076661">
    <property type="component" value="Unassembled WGS sequence"/>
</dbReference>
<accession>A0A161YK57</accession>
<dbReference type="PATRIC" id="fig|1365257.3.peg.4615"/>
<feature type="transmembrane region" description="Helical" evidence="1">
    <location>
        <begin position="28"/>
        <end position="47"/>
    </location>
</feature>
<evidence type="ECO:0000256" key="1">
    <source>
        <dbReference type="SAM" id="Phobius"/>
    </source>
</evidence>
<dbReference type="InterPro" id="IPR036890">
    <property type="entry name" value="HATPase_C_sf"/>
</dbReference>
<evidence type="ECO:0000259" key="2">
    <source>
        <dbReference type="Pfam" id="PF06580"/>
    </source>
</evidence>
<dbReference type="GO" id="GO:0016020">
    <property type="term" value="C:membrane"/>
    <property type="evidence" value="ECO:0007669"/>
    <property type="project" value="InterPro"/>
</dbReference>
<dbReference type="InterPro" id="IPR050640">
    <property type="entry name" value="Bact_2-comp_sensor_kinase"/>
</dbReference>
<organism evidence="3 4">
    <name type="scientific">Pseudoalteromonas luteoviolacea S4060-1</name>
    <dbReference type="NCBI Taxonomy" id="1365257"/>
    <lineage>
        <taxon>Bacteria</taxon>
        <taxon>Pseudomonadati</taxon>
        <taxon>Pseudomonadota</taxon>
        <taxon>Gammaproteobacteria</taxon>
        <taxon>Alteromonadales</taxon>
        <taxon>Pseudoalteromonadaceae</taxon>
        <taxon>Pseudoalteromonas</taxon>
    </lineage>
</organism>
<dbReference type="Pfam" id="PF06580">
    <property type="entry name" value="His_kinase"/>
    <property type="match status" value="1"/>
</dbReference>
<dbReference type="InterPro" id="IPR010559">
    <property type="entry name" value="Sig_transdc_His_kin_internal"/>
</dbReference>
<comment type="caution">
    <text evidence="3">The sequence shown here is derived from an EMBL/GenBank/DDBJ whole genome shotgun (WGS) entry which is preliminary data.</text>
</comment>
<evidence type="ECO:0000313" key="3">
    <source>
        <dbReference type="EMBL" id="KZN61710.1"/>
    </source>
</evidence>
<dbReference type="Gene3D" id="3.30.565.10">
    <property type="entry name" value="Histidine kinase-like ATPase, C-terminal domain"/>
    <property type="match status" value="1"/>
</dbReference>
<dbReference type="PANTHER" id="PTHR34220:SF7">
    <property type="entry name" value="SENSOR HISTIDINE KINASE YPDA"/>
    <property type="match status" value="1"/>
</dbReference>
<dbReference type="GO" id="GO:0000155">
    <property type="term" value="F:phosphorelay sensor kinase activity"/>
    <property type="evidence" value="ECO:0007669"/>
    <property type="project" value="InterPro"/>
</dbReference>
<evidence type="ECO:0000313" key="4">
    <source>
        <dbReference type="Proteomes" id="UP000076661"/>
    </source>
</evidence>
<dbReference type="EMBL" id="AUXX01000045">
    <property type="protein sequence ID" value="KZN61710.1"/>
    <property type="molecule type" value="Genomic_DNA"/>
</dbReference>
<feature type="transmembrane region" description="Helical" evidence="1">
    <location>
        <begin position="91"/>
        <end position="111"/>
    </location>
</feature>
<keyword evidence="1" id="KW-0472">Membrane</keyword>
<gene>
    <name evidence="3" type="ORF">N478_06495</name>
</gene>
<dbReference type="PANTHER" id="PTHR34220">
    <property type="entry name" value="SENSOR HISTIDINE KINASE YPDA"/>
    <property type="match status" value="1"/>
</dbReference>